<sequence>MTHTRTPRRRTQLYSQDADLDLYSIKIESNYTKRGSTGGIEVTTEMILETSRHEDTKS</sequence>
<protein>
    <submittedName>
        <fullName evidence="1">Uncharacterized protein</fullName>
    </submittedName>
</protein>
<keyword evidence="2" id="KW-1185">Reference proteome</keyword>
<dbReference type="Proteomes" id="UP000006701">
    <property type="component" value="Unassembled WGS sequence"/>
</dbReference>
<reference evidence="1 2" key="1">
    <citation type="journal article" date="2008" name="PLoS Genet.">
        <title>Genomic islands in the pathogenic filamentous fungus Aspergillus fumigatus.</title>
        <authorList>
            <person name="Fedorova N.D."/>
            <person name="Khaldi N."/>
            <person name="Joardar V.S."/>
            <person name="Maiti R."/>
            <person name="Amedeo P."/>
            <person name="Anderson M.J."/>
            <person name="Crabtree J."/>
            <person name="Silva J.C."/>
            <person name="Badger J.H."/>
            <person name="Albarraq A."/>
            <person name="Angiuoli S."/>
            <person name="Bussey H."/>
            <person name="Bowyer P."/>
            <person name="Cotty P.J."/>
            <person name="Dyer P.S."/>
            <person name="Egan A."/>
            <person name="Galens K."/>
            <person name="Fraser-Liggett C.M."/>
            <person name="Haas B.J."/>
            <person name="Inman J.M."/>
            <person name="Kent R."/>
            <person name="Lemieux S."/>
            <person name="Malavazi I."/>
            <person name="Orvis J."/>
            <person name="Roemer T."/>
            <person name="Ronning C.M."/>
            <person name="Sundaram J.P."/>
            <person name="Sutton G."/>
            <person name="Turner G."/>
            <person name="Venter J.C."/>
            <person name="White O.R."/>
            <person name="Whitty B.R."/>
            <person name="Youngman P."/>
            <person name="Wolfe K.H."/>
            <person name="Goldman G.H."/>
            <person name="Wortman J.R."/>
            <person name="Jiang B."/>
            <person name="Denning D.W."/>
            <person name="Nierman W.C."/>
        </authorList>
    </citation>
    <scope>NUCLEOTIDE SEQUENCE [LARGE SCALE GENOMIC DNA]</scope>
    <source>
        <strain evidence="2">ATCC 1007 / CBS 513.65 / DSM 816 / NCTC 3887 / NRRL 1</strain>
    </source>
</reference>
<name>A1CB75_ASPCL</name>
<evidence type="ECO:0000313" key="2">
    <source>
        <dbReference type="Proteomes" id="UP000006701"/>
    </source>
</evidence>
<dbReference type="RefSeq" id="XP_001274419.1">
    <property type="nucleotide sequence ID" value="XM_001274418.1"/>
</dbReference>
<dbReference type="HOGENOM" id="CLU_2978710_0_0_1"/>
<organism evidence="1 2">
    <name type="scientific">Aspergillus clavatus (strain ATCC 1007 / CBS 513.65 / DSM 816 / NCTC 3887 / NRRL 1 / QM 1276 / 107)</name>
    <dbReference type="NCBI Taxonomy" id="344612"/>
    <lineage>
        <taxon>Eukaryota</taxon>
        <taxon>Fungi</taxon>
        <taxon>Dikarya</taxon>
        <taxon>Ascomycota</taxon>
        <taxon>Pezizomycotina</taxon>
        <taxon>Eurotiomycetes</taxon>
        <taxon>Eurotiomycetidae</taxon>
        <taxon>Eurotiales</taxon>
        <taxon>Aspergillaceae</taxon>
        <taxon>Aspergillus</taxon>
        <taxon>Aspergillus subgen. Fumigati</taxon>
    </lineage>
</organism>
<evidence type="ECO:0000313" key="1">
    <source>
        <dbReference type="EMBL" id="EAW12993.1"/>
    </source>
</evidence>
<proteinExistence type="predicted"/>
<dbReference type="GeneID" id="4706360"/>
<dbReference type="AlphaFoldDB" id="A1CB75"/>
<accession>A1CB75</accession>
<dbReference type="VEuPathDB" id="FungiDB:ACLA_014300"/>
<dbReference type="KEGG" id="act:ACLA_014300"/>
<dbReference type="EMBL" id="DS027049">
    <property type="protein sequence ID" value="EAW12993.1"/>
    <property type="molecule type" value="Genomic_DNA"/>
</dbReference>
<gene>
    <name evidence="1" type="ORF">ACLA_014300</name>
</gene>